<dbReference type="InterPro" id="IPR048011">
    <property type="entry name" value="NTP-PPase_MazG-like_C"/>
</dbReference>
<keyword evidence="3" id="KW-1185">Reference proteome</keyword>
<dbReference type="Pfam" id="PF03819">
    <property type="entry name" value="MazG"/>
    <property type="match status" value="2"/>
</dbReference>
<dbReference type="GO" id="GO:0046061">
    <property type="term" value="P:dATP catabolic process"/>
    <property type="evidence" value="ECO:0007669"/>
    <property type="project" value="TreeGrafter"/>
</dbReference>
<evidence type="ECO:0000313" key="3">
    <source>
        <dbReference type="Proteomes" id="UP000191554"/>
    </source>
</evidence>
<evidence type="ECO:0000313" key="2">
    <source>
        <dbReference type="EMBL" id="OPX43815.1"/>
    </source>
</evidence>
<dbReference type="SUPFAM" id="SSF101386">
    <property type="entry name" value="all-alpha NTP pyrophosphatases"/>
    <property type="match status" value="2"/>
</dbReference>
<keyword evidence="2" id="KW-0378">Hydrolase</keyword>
<dbReference type="OrthoDB" id="9808939at2"/>
<dbReference type="PANTHER" id="PTHR30522">
    <property type="entry name" value="NUCLEOSIDE TRIPHOSPHATE PYROPHOSPHOHYDROLASE"/>
    <property type="match status" value="1"/>
</dbReference>
<dbReference type="STRING" id="48256.CLHUN_22950"/>
<dbReference type="NCBIfam" id="TIGR00444">
    <property type="entry name" value="mazG"/>
    <property type="match status" value="1"/>
</dbReference>
<dbReference type="GO" id="GO:0004427">
    <property type="term" value="F:inorganic diphosphate phosphatase activity"/>
    <property type="evidence" value="ECO:0007669"/>
    <property type="project" value="UniProtKB-EC"/>
</dbReference>
<dbReference type="CDD" id="cd11528">
    <property type="entry name" value="NTP-PPase_MazG_Nterm"/>
    <property type="match status" value="1"/>
</dbReference>
<dbReference type="FunFam" id="1.10.287.1080:FF:000001">
    <property type="entry name" value="Nucleoside triphosphate pyrophosphohydrolase"/>
    <property type="match status" value="1"/>
</dbReference>
<dbReference type="GO" id="GO:0006950">
    <property type="term" value="P:response to stress"/>
    <property type="evidence" value="ECO:0007669"/>
    <property type="project" value="UniProtKB-ARBA"/>
</dbReference>
<evidence type="ECO:0000259" key="1">
    <source>
        <dbReference type="Pfam" id="PF03819"/>
    </source>
</evidence>
<feature type="domain" description="NTP pyrophosphohydrolase MazG-like" evidence="1">
    <location>
        <begin position="163"/>
        <end position="228"/>
    </location>
</feature>
<organism evidence="2 3">
    <name type="scientific">Ruminiclostridium hungatei</name>
    <name type="common">Clostridium hungatei</name>
    <dbReference type="NCBI Taxonomy" id="48256"/>
    <lineage>
        <taxon>Bacteria</taxon>
        <taxon>Bacillati</taxon>
        <taxon>Bacillota</taxon>
        <taxon>Clostridia</taxon>
        <taxon>Eubacteriales</taxon>
        <taxon>Oscillospiraceae</taxon>
        <taxon>Ruminiclostridium</taxon>
    </lineage>
</organism>
<dbReference type="AlphaFoldDB" id="A0A1V4SK46"/>
<dbReference type="FunFam" id="1.10.287.1080:FF:000003">
    <property type="entry name" value="Nucleoside triphosphate pyrophosphohydrolase"/>
    <property type="match status" value="1"/>
</dbReference>
<name>A0A1V4SK46_RUMHU</name>
<sequence>MNSGKLERLIDIMKLLRSREGCPWDREQTHESLKKYLIEETYEYLEVVDLNDKSRMCEELGDVLLQIVFHARIAEENGDFNIEDVINGVCDKMIHRHPHVFGNESAETSGEVLKKWEEIKKREKGTVNQTSVLQDVPNNLPALMRSFKVQQKAAEVGFDWTNPEDVFAKIREEIDELEAEFKKNSSSGMEDELGDVLFSVVNLSRFLKVHPELSLTQSTNKFIGRFEQVEKCAAEQGKKLEEMSLQEMDMLWEEAKLKMSQNGKTAK</sequence>
<dbReference type="RefSeq" id="WP_080064730.1">
    <property type="nucleotide sequence ID" value="NZ_MZGX01000014.1"/>
</dbReference>
<dbReference type="NCBIfam" id="NF007113">
    <property type="entry name" value="PRK09562.1"/>
    <property type="match status" value="1"/>
</dbReference>
<gene>
    <name evidence="2" type="primary">mazG</name>
    <name evidence="2" type="ORF">CLHUN_22950</name>
</gene>
<accession>A0A1V4SK46</accession>
<protein>
    <submittedName>
        <fullName evidence="2">Nucleoside triphosphate pyrophosphohydrolase/pyrophosphatase MazG</fullName>
        <ecNumber evidence="2">3.6.1.1</ecNumber>
        <ecNumber evidence="2">3.6.1.19</ecNumber>
    </submittedName>
</protein>
<dbReference type="PANTHER" id="PTHR30522:SF0">
    <property type="entry name" value="NUCLEOSIDE TRIPHOSPHATE PYROPHOSPHOHYDROLASE"/>
    <property type="match status" value="1"/>
</dbReference>
<dbReference type="CDD" id="cd11529">
    <property type="entry name" value="NTP-PPase_MazG_Cterm"/>
    <property type="match status" value="1"/>
</dbReference>
<dbReference type="InterPro" id="IPR004518">
    <property type="entry name" value="MazG-like_dom"/>
</dbReference>
<dbReference type="Proteomes" id="UP000191554">
    <property type="component" value="Unassembled WGS sequence"/>
</dbReference>
<dbReference type="GO" id="GO:0046047">
    <property type="term" value="P:TTP catabolic process"/>
    <property type="evidence" value="ECO:0007669"/>
    <property type="project" value="TreeGrafter"/>
</dbReference>
<dbReference type="EMBL" id="MZGX01000014">
    <property type="protein sequence ID" value="OPX43815.1"/>
    <property type="molecule type" value="Genomic_DNA"/>
</dbReference>
<dbReference type="GO" id="GO:0006203">
    <property type="term" value="P:dGTP catabolic process"/>
    <property type="evidence" value="ECO:0007669"/>
    <property type="project" value="TreeGrafter"/>
</dbReference>
<dbReference type="GO" id="GO:0046076">
    <property type="term" value="P:dTTP catabolic process"/>
    <property type="evidence" value="ECO:0007669"/>
    <property type="project" value="TreeGrafter"/>
</dbReference>
<dbReference type="GO" id="GO:0046052">
    <property type="term" value="P:UTP catabolic process"/>
    <property type="evidence" value="ECO:0007669"/>
    <property type="project" value="TreeGrafter"/>
</dbReference>
<reference evidence="2 3" key="1">
    <citation type="submission" date="2017-03" db="EMBL/GenBank/DDBJ databases">
        <title>Genome sequence of Clostridium hungatei DSM 14427.</title>
        <authorList>
            <person name="Poehlein A."/>
            <person name="Daniel R."/>
        </authorList>
    </citation>
    <scope>NUCLEOTIDE SEQUENCE [LARGE SCALE GENOMIC DNA]</scope>
    <source>
        <strain evidence="2 3">DSM 14427</strain>
    </source>
</reference>
<proteinExistence type="predicted"/>
<dbReference type="EC" id="3.6.1.19" evidence="2"/>
<dbReference type="InterPro" id="IPR011551">
    <property type="entry name" value="NTP_PyrPHydrolase_MazG"/>
</dbReference>
<dbReference type="GO" id="GO:0046081">
    <property type="term" value="P:dUTP catabolic process"/>
    <property type="evidence" value="ECO:0007669"/>
    <property type="project" value="TreeGrafter"/>
</dbReference>
<feature type="domain" description="NTP pyrophosphohydrolase MazG-like" evidence="1">
    <location>
        <begin position="28"/>
        <end position="101"/>
    </location>
</feature>
<dbReference type="InterPro" id="IPR048015">
    <property type="entry name" value="NTP-PPase_MazG-like_N"/>
</dbReference>
<dbReference type="GO" id="GO:0047429">
    <property type="term" value="F:nucleoside triphosphate diphosphatase activity"/>
    <property type="evidence" value="ECO:0007669"/>
    <property type="project" value="InterPro"/>
</dbReference>
<dbReference type="Gene3D" id="1.10.287.1080">
    <property type="entry name" value="MazG-like"/>
    <property type="match status" value="2"/>
</dbReference>
<comment type="caution">
    <text evidence="2">The sequence shown here is derived from an EMBL/GenBank/DDBJ whole genome shotgun (WGS) entry which is preliminary data.</text>
</comment>
<dbReference type="EC" id="3.6.1.1" evidence="2"/>